<dbReference type="Pfam" id="PF12704">
    <property type="entry name" value="MacB_PCD"/>
    <property type="match status" value="1"/>
</dbReference>
<evidence type="ECO:0000256" key="1">
    <source>
        <dbReference type="ARBA" id="ARBA00004651"/>
    </source>
</evidence>
<gene>
    <name evidence="10" type="ORF">H4W31_006948</name>
</gene>
<feature type="transmembrane region" description="Helical" evidence="7">
    <location>
        <begin position="261"/>
        <end position="285"/>
    </location>
</feature>
<dbReference type="InterPro" id="IPR003838">
    <property type="entry name" value="ABC3_permease_C"/>
</dbReference>
<feature type="transmembrane region" description="Helical" evidence="7">
    <location>
        <begin position="736"/>
        <end position="757"/>
    </location>
</feature>
<evidence type="ECO:0000259" key="8">
    <source>
        <dbReference type="Pfam" id="PF02687"/>
    </source>
</evidence>
<feature type="transmembrane region" description="Helical" evidence="7">
    <location>
        <begin position="694"/>
        <end position="716"/>
    </location>
</feature>
<keyword evidence="3" id="KW-1003">Cell membrane</keyword>
<organism evidence="10 11">
    <name type="scientific">Plantactinospora soyae</name>
    <dbReference type="NCBI Taxonomy" id="1544732"/>
    <lineage>
        <taxon>Bacteria</taxon>
        <taxon>Bacillati</taxon>
        <taxon>Actinomycetota</taxon>
        <taxon>Actinomycetes</taxon>
        <taxon>Micromonosporales</taxon>
        <taxon>Micromonosporaceae</taxon>
        <taxon>Plantactinospora</taxon>
    </lineage>
</organism>
<reference evidence="10" key="1">
    <citation type="submission" date="2020-10" db="EMBL/GenBank/DDBJ databases">
        <title>Sequencing the genomes of 1000 actinobacteria strains.</title>
        <authorList>
            <person name="Klenk H.-P."/>
        </authorList>
    </citation>
    <scope>NUCLEOTIDE SEQUENCE</scope>
    <source>
        <strain evidence="10">DSM 46832</strain>
    </source>
</reference>
<evidence type="ECO:0000259" key="9">
    <source>
        <dbReference type="Pfam" id="PF12704"/>
    </source>
</evidence>
<feature type="transmembrane region" description="Helical" evidence="7">
    <location>
        <begin position="431"/>
        <end position="452"/>
    </location>
</feature>
<name>A0A927R093_9ACTN</name>
<comment type="caution">
    <text evidence="10">The sequence shown here is derived from an EMBL/GenBank/DDBJ whole genome shotgun (WGS) entry which is preliminary data.</text>
</comment>
<feature type="transmembrane region" description="Helical" evidence="7">
    <location>
        <begin position="641"/>
        <end position="663"/>
    </location>
</feature>
<evidence type="ECO:0000256" key="6">
    <source>
        <dbReference type="ARBA" id="ARBA00023136"/>
    </source>
</evidence>
<keyword evidence="5 7" id="KW-1133">Transmembrane helix</keyword>
<dbReference type="InterPro" id="IPR051447">
    <property type="entry name" value="Lipoprotein-release_system"/>
</dbReference>
<feature type="domain" description="ABC3 transporter permease C-terminal" evidence="8">
    <location>
        <begin position="645"/>
        <end position="765"/>
    </location>
</feature>
<dbReference type="GO" id="GO:0044874">
    <property type="term" value="P:lipoprotein localization to outer membrane"/>
    <property type="evidence" value="ECO:0007669"/>
    <property type="project" value="TreeGrafter"/>
</dbReference>
<evidence type="ECO:0000256" key="2">
    <source>
        <dbReference type="ARBA" id="ARBA00005236"/>
    </source>
</evidence>
<evidence type="ECO:0000313" key="11">
    <source>
        <dbReference type="Proteomes" id="UP000649753"/>
    </source>
</evidence>
<sequence>MSAILRLARSGLRGGNRASAIATVLVAALATVGVVAGFSVRGQGGPEVDRIYQQAGRPDLVVYGTPQTLEGLRRDEAFAETSPVTPFVDAAVTFGPDSVDARIAALPADPAGVGRPLLRSGAWPGPGATGEVVLDQAAATEEGVRPGDQVRITIDGRPATMTVVGTAVDLTDCFYPDCDPIRLFVDPAALAALAPAPGSVTVAPGPATGPGPTTQTALLIARLTEPDRADAVAARLGTRNGVVGVQPWPDTRDDILVRDRIFGASLAGFGVFVLLAAAFVVAGTATARLLARRREIALLQTVGYTTRQIITGLVGESLLLGAVGVLVGWVIGTLLAPFLQVGLGGALGRPGLRIEPLSLLGSAALVGAILGAATLIPARRAARQPVSDVLRDAPPRTAAPARVARLLDRLRLGPAYRYGLGTVLTRPGRSALTAAALAVAVAAIVVGGGFTATMDRLVAEPARVGDPYDALVVVDHGTDPAALAGRLAGTPGASGWYSQTDRRTTLGDQTFLSRAIGGDPADAGFIVREGRPLRAAGEAIVGYGLLRRFNLQVGDTVTVRAGDTPLTLTIVGWYSETEDGGELLMYRAEMLPGVPPDAYLVSTGPGGTPEALAAALRDRLGPDVTVHARESDPDGLGMFTVAMRLLAVLVLAVSLANLAATLLTGSRERSRTLGVLRTVGFTVRQTLAQSATGGAALGLAAGIVGLPIGLLLLHVLANQVTIGIGAGPGLTEQPAWSLLAATVPATVLAGALAGVLATHRLSRTSASALVRWE</sequence>
<feature type="transmembrane region" description="Helical" evidence="7">
    <location>
        <begin position="317"/>
        <end position="339"/>
    </location>
</feature>
<protein>
    <submittedName>
        <fullName evidence="10">ABC transport system permease protein</fullName>
    </submittedName>
</protein>
<dbReference type="RefSeq" id="WP_192770413.1">
    <property type="nucleotide sequence ID" value="NZ_JADBEB010000001.1"/>
</dbReference>
<evidence type="ECO:0000313" key="10">
    <source>
        <dbReference type="EMBL" id="MBE1491310.1"/>
    </source>
</evidence>
<comment type="subcellular location">
    <subcellularLocation>
        <location evidence="1">Cell membrane</location>
        <topology evidence="1">Multi-pass membrane protein</topology>
    </subcellularLocation>
</comment>
<evidence type="ECO:0000256" key="7">
    <source>
        <dbReference type="SAM" id="Phobius"/>
    </source>
</evidence>
<evidence type="ECO:0000256" key="3">
    <source>
        <dbReference type="ARBA" id="ARBA00022475"/>
    </source>
</evidence>
<dbReference type="AlphaFoldDB" id="A0A927R093"/>
<dbReference type="Pfam" id="PF02687">
    <property type="entry name" value="FtsX"/>
    <property type="match status" value="2"/>
</dbReference>
<keyword evidence="4 7" id="KW-0812">Transmembrane</keyword>
<accession>A0A927R093</accession>
<dbReference type="Proteomes" id="UP000649753">
    <property type="component" value="Unassembled WGS sequence"/>
</dbReference>
<keyword evidence="6 7" id="KW-0472">Membrane</keyword>
<dbReference type="EMBL" id="JADBEB010000001">
    <property type="protein sequence ID" value="MBE1491310.1"/>
    <property type="molecule type" value="Genomic_DNA"/>
</dbReference>
<evidence type="ECO:0000256" key="5">
    <source>
        <dbReference type="ARBA" id="ARBA00022989"/>
    </source>
</evidence>
<feature type="transmembrane region" description="Helical" evidence="7">
    <location>
        <begin position="359"/>
        <end position="378"/>
    </location>
</feature>
<dbReference type="GO" id="GO:0098797">
    <property type="term" value="C:plasma membrane protein complex"/>
    <property type="evidence" value="ECO:0007669"/>
    <property type="project" value="TreeGrafter"/>
</dbReference>
<dbReference type="PANTHER" id="PTHR30489:SF0">
    <property type="entry name" value="LIPOPROTEIN-RELEASING SYSTEM TRANSMEMBRANE PROTEIN LOLE"/>
    <property type="match status" value="1"/>
</dbReference>
<dbReference type="PANTHER" id="PTHR30489">
    <property type="entry name" value="LIPOPROTEIN-RELEASING SYSTEM TRANSMEMBRANE PROTEIN LOLE"/>
    <property type="match status" value="1"/>
</dbReference>
<evidence type="ECO:0000256" key="4">
    <source>
        <dbReference type="ARBA" id="ARBA00022692"/>
    </source>
</evidence>
<proteinExistence type="inferred from homology"/>
<comment type="similarity">
    <text evidence="2">Belongs to the ABC-4 integral membrane protein family. LolC/E subfamily.</text>
</comment>
<feature type="domain" description="MacB-like periplasmic core" evidence="9">
    <location>
        <begin position="430"/>
        <end position="618"/>
    </location>
</feature>
<keyword evidence="11" id="KW-1185">Reference proteome</keyword>
<dbReference type="InterPro" id="IPR025857">
    <property type="entry name" value="MacB_PCD"/>
</dbReference>
<feature type="domain" description="ABC3 transporter permease C-terminal" evidence="8">
    <location>
        <begin position="269"/>
        <end position="385"/>
    </location>
</feature>